<name>A0ABV2A6Y2_9GAMM</name>
<evidence type="ECO:0000313" key="1">
    <source>
        <dbReference type="EMBL" id="MES0873015.1"/>
    </source>
</evidence>
<keyword evidence="2" id="KW-1185">Reference proteome</keyword>
<gene>
    <name evidence="1" type="ORF">ABSH63_03165</name>
</gene>
<comment type="caution">
    <text evidence="1">The sequence shown here is derived from an EMBL/GenBank/DDBJ whole genome shotgun (WGS) entry which is preliminary data.</text>
</comment>
<protein>
    <submittedName>
        <fullName evidence="1">Uncharacterized protein</fullName>
    </submittedName>
</protein>
<reference evidence="1 2" key="1">
    <citation type="submission" date="2024-06" db="EMBL/GenBank/DDBJ databases">
        <authorList>
            <person name="Li Z."/>
            <person name="Jiang Y."/>
        </authorList>
    </citation>
    <scope>NUCLEOTIDE SEQUENCE [LARGE SCALE GENOMIC DNA]</scope>
    <source>
        <strain evidence="1 2">HSW-8</strain>
    </source>
</reference>
<accession>A0ABV2A6Y2</accession>
<sequence>MNILRILLLVAAAWLVWRIVRQIRAQLRQQPPVSNEFEPMARCAACGTHLPARSLDATGRCGRCSE</sequence>
<proteinExistence type="predicted"/>
<dbReference type="EMBL" id="JBEPIJ010000002">
    <property type="protein sequence ID" value="MES0873015.1"/>
    <property type="molecule type" value="Genomic_DNA"/>
</dbReference>
<dbReference type="RefSeq" id="WP_352887357.1">
    <property type="nucleotide sequence ID" value="NZ_JBEPIJ010000002.1"/>
</dbReference>
<organism evidence="1 2">
    <name type="scientific">Sinimarinibacterium thermocellulolyticum</name>
    <dbReference type="NCBI Taxonomy" id="3170016"/>
    <lineage>
        <taxon>Bacteria</taxon>
        <taxon>Pseudomonadati</taxon>
        <taxon>Pseudomonadota</taxon>
        <taxon>Gammaproteobacteria</taxon>
        <taxon>Nevskiales</taxon>
        <taxon>Nevskiaceae</taxon>
        <taxon>Sinimarinibacterium</taxon>
    </lineage>
</organism>
<dbReference type="Proteomes" id="UP001465331">
    <property type="component" value="Unassembled WGS sequence"/>
</dbReference>
<evidence type="ECO:0000313" key="2">
    <source>
        <dbReference type="Proteomes" id="UP001465331"/>
    </source>
</evidence>